<dbReference type="EMBL" id="KX981864">
    <property type="protein sequence ID" value="ATD50491.1"/>
    <property type="molecule type" value="Genomic_RNA"/>
</dbReference>
<evidence type="ECO:0000313" key="3">
    <source>
        <dbReference type="EMBL" id="ATD50491.1"/>
    </source>
</evidence>
<feature type="region of interest" description="Disordered" evidence="1">
    <location>
        <begin position="1"/>
        <end position="49"/>
    </location>
</feature>
<feature type="domain" description="PsV capsid protein C-terminal" evidence="2">
    <location>
        <begin position="336"/>
        <end position="385"/>
    </location>
</feature>
<proteinExistence type="predicted"/>
<feature type="compositionally biased region" description="Polar residues" evidence="1">
    <location>
        <begin position="36"/>
        <end position="48"/>
    </location>
</feature>
<sequence>MSDSQGQTHSKAPIKPGDNPNKLNARPRQGARPRTKNQPAGGSSNSMRLNWIDPLPQVDVIHPLGLEPNPEVIPAGEIDLDFFLPETISTPFVDTIDSIGDRIQMSDEDKEVCKDRLKSLAFFKAARQLYSTMLDHEKAVNQPLKAVYYDETPIPLHMAGALGIIGHMDTKVGKVMIRDPGLLFKRWIAQGLKIENNDRYPGDPSKKIWIDAEGLRHVKRLARERIDYLVKQTYTVTRDDGVEFTVSMPQLTDQALPDYYGFIRNEVPGADDLRHCVAALEMTLRQWRDDTIPHGIPRHDIHQTLDLQEATGNYSLSNMREWFEDFIASYVTDVKWRLESIFKVGPPPAGTTGYGAQTVEASGNTARWKFPLSDADVHIGYLFSPNKYFNLAPRLVGYSRRDRSSQQAAFAQADGKAFVN</sequence>
<dbReference type="InterPro" id="IPR055062">
    <property type="entry name" value="PsV_CP_C"/>
</dbReference>
<reference evidence="3" key="1">
    <citation type="submission" date="2016-10" db="EMBL/GenBank/DDBJ databases">
        <title>Characterization of a novel partitivirus in the phytopathogenic fungus Magnaporthe oryzae.</title>
        <authorList>
            <person name="Chen W."/>
            <person name="Liang K."/>
            <person name="Li Y."/>
            <person name="Xie J."/>
            <person name="Cheng J."/>
            <person name="Fu Y."/>
        </authorList>
    </citation>
    <scope>NUCLEOTIDE SEQUENCE</scope>
</reference>
<accession>A0A290WI11</accession>
<feature type="compositionally biased region" description="Polar residues" evidence="1">
    <location>
        <begin position="1"/>
        <end position="10"/>
    </location>
</feature>
<evidence type="ECO:0000256" key="1">
    <source>
        <dbReference type="SAM" id="MobiDB-lite"/>
    </source>
</evidence>
<dbReference type="Pfam" id="PF22408">
    <property type="entry name" value="PsV_CP_C"/>
    <property type="match status" value="1"/>
</dbReference>
<name>A0A290WI11_9VIRU</name>
<organism evidence="3">
    <name type="scientific">Magnaporthe oryzae partitivirus 2</name>
    <dbReference type="NCBI Taxonomy" id="2036870"/>
    <lineage>
        <taxon>Viruses</taxon>
        <taxon>Riboviria</taxon>
        <taxon>Orthornavirae</taxon>
        <taxon>Pisuviricota</taxon>
        <taxon>Duplopiviricetes</taxon>
        <taxon>Durnavirales</taxon>
        <taxon>Partitiviridae</taxon>
    </lineage>
</organism>
<protein>
    <submittedName>
        <fullName evidence="3">Putative capsid protein</fullName>
    </submittedName>
</protein>
<dbReference type="Gene3D" id="1.20.272.60">
    <property type="match status" value="1"/>
</dbReference>
<evidence type="ECO:0000259" key="2">
    <source>
        <dbReference type="Pfam" id="PF22408"/>
    </source>
</evidence>